<evidence type="ECO:0000313" key="11">
    <source>
        <dbReference type="Proteomes" id="UP000215902"/>
    </source>
</evidence>
<dbReference type="SUPFAM" id="SSF54236">
    <property type="entry name" value="Ubiquitin-like"/>
    <property type="match status" value="1"/>
</dbReference>
<dbReference type="GO" id="GO:0007165">
    <property type="term" value="P:signal transduction"/>
    <property type="evidence" value="ECO:0007669"/>
    <property type="project" value="InterPro"/>
</dbReference>
<feature type="compositionally biased region" description="Basic residues" evidence="6">
    <location>
        <begin position="247"/>
        <end position="261"/>
    </location>
</feature>
<dbReference type="SMART" id="SM00109">
    <property type="entry name" value="C1"/>
    <property type="match status" value="1"/>
</dbReference>
<keyword evidence="5" id="KW-0206">Cytoskeleton</keyword>
<protein>
    <recommendedName>
        <fullName evidence="12">Ras-associating domain-containing protein</fullName>
    </recommendedName>
</protein>
<feature type="compositionally biased region" description="Low complexity" evidence="6">
    <location>
        <begin position="226"/>
        <end position="238"/>
    </location>
</feature>
<feature type="region of interest" description="Disordered" evidence="6">
    <location>
        <begin position="16"/>
        <end position="47"/>
    </location>
</feature>
<dbReference type="GO" id="GO:0005874">
    <property type="term" value="C:microtubule"/>
    <property type="evidence" value="ECO:0007669"/>
    <property type="project" value="UniProtKB-KW"/>
</dbReference>
<feature type="domain" description="Ras-associating" evidence="8">
    <location>
        <begin position="511"/>
        <end position="592"/>
    </location>
</feature>
<feature type="compositionally biased region" description="Polar residues" evidence="6">
    <location>
        <begin position="16"/>
        <end position="41"/>
    </location>
</feature>
<evidence type="ECO:0000256" key="1">
    <source>
        <dbReference type="ARBA" id="ARBA00004245"/>
    </source>
</evidence>
<dbReference type="GO" id="GO:0046872">
    <property type="term" value="F:metal ion binding"/>
    <property type="evidence" value="ECO:0007669"/>
    <property type="project" value="UniProtKB-KW"/>
</dbReference>
<dbReference type="SUPFAM" id="SSF57889">
    <property type="entry name" value="Cysteine-rich domain"/>
    <property type="match status" value="1"/>
</dbReference>
<dbReference type="PROSITE" id="PS50081">
    <property type="entry name" value="ZF_DAG_PE_2"/>
    <property type="match status" value="1"/>
</dbReference>
<feature type="region of interest" description="Disordered" evidence="6">
    <location>
        <begin position="390"/>
        <end position="410"/>
    </location>
</feature>
<proteinExistence type="predicted"/>
<sequence length="661" mass="72640">MFNQFENYWSGSGTSADPNVQSASIATSKSVRPSRMSTSANAAGLMSPCSPSQSVHEGLAHFEHLQQQQRSDPNTLPHCWTVSSHGTMDRGLSDIVELRSLSSAVAAAKPRQVLNSRWGHRFVLVSLEQPTYCDFCGQALFGLVHRCEYCCTTCHTICSERLCLSCRRPSPFTRDTSNGNNDGDLSPFDVFETAKSDLWMALGSSSVASTLADQEAVAYTPRLRGQQQPQQLAAAAAASEDAEGQKRRSRRGGGRRQRRTRTSSADTLLSGQNSLLMSPGGDCSLGQIEGDGCDVDQDEDEFSSPESSDGGDNYSTASTDVMSSMLTSPMSSLPAPPSPPDSPIHCRRRQVDADACECRFASLLSSEAAYSLSSLDTASLAHAGIRVLESGSSADGAGGDAAGNDDSGDSDKAAIASVSEARSFYCDWTAERLRRHLSELTARLPGQEFRPVRSLTSTSAAAVTDDDKDDNAPQFRGSLRVHVNLMRPVRAEQPSAAFFLPRGNATLLHDLDSRDTADRVVSLLLAKHRIRDPPHKFALFEHEIRGDRTVIVRKLMQHERPLEILLSWTTLPPAEMQLAFERRKFILQENESSTVDWHAFTIPELNNFLLILSLEEEQRAKEIRLTFDITRSQLRRRLFELEKQQKQQKQQQAAVPNESDA</sequence>
<evidence type="ECO:0000259" key="7">
    <source>
        <dbReference type="PROSITE" id="PS50081"/>
    </source>
</evidence>
<dbReference type="PROSITE" id="PS50951">
    <property type="entry name" value="SARAH"/>
    <property type="match status" value="1"/>
</dbReference>
<keyword evidence="3" id="KW-0479">Metal-binding</keyword>
<organism evidence="10 11">
    <name type="scientific">Macrostomum lignano</name>
    <dbReference type="NCBI Taxonomy" id="282301"/>
    <lineage>
        <taxon>Eukaryota</taxon>
        <taxon>Metazoa</taxon>
        <taxon>Spiralia</taxon>
        <taxon>Lophotrochozoa</taxon>
        <taxon>Platyhelminthes</taxon>
        <taxon>Rhabditophora</taxon>
        <taxon>Macrostomorpha</taxon>
        <taxon>Macrostomida</taxon>
        <taxon>Macrostomidae</taxon>
        <taxon>Macrostomum</taxon>
    </lineage>
</organism>
<dbReference type="PROSITE" id="PS00479">
    <property type="entry name" value="ZF_DAG_PE_1"/>
    <property type="match status" value="1"/>
</dbReference>
<dbReference type="InterPro" id="IPR033614">
    <property type="entry name" value="RASSF1-6"/>
</dbReference>
<keyword evidence="5" id="KW-0963">Cytoplasm</keyword>
<keyword evidence="11" id="KW-1185">Reference proteome</keyword>
<comment type="subcellular location">
    <subcellularLocation>
        <location evidence="1">Cytoplasm</location>
        <location evidence="1">Cytoskeleton</location>
    </subcellularLocation>
</comment>
<dbReference type="STRING" id="282301.A0A267DES6"/>
<dbReference type="Gene3D" id="3.10.20.90">
    <property type="entry name" value="Phosphatidylinositol 3-kinase Catalytic Subunit, Chain A, domain 1"/>
    <property type="match status" value="1"/>
</dbReference>
<dbReference type="SMART" id="SM00314">
    <property type="entry name" value="RA"/>
    <property type="match status" value="1"/>
</dbReference>
<dbReference type="OrthoDB" id="74314at2759"/>
<dbReference type="Gene3D" id="1.20.5.110">
    <property type="match status" value="1"/>
</dbReference>
<dbReference type="InterPro" id="IPR011524">
    <property type="entry name" value="SARAH_dom"/>
</dbReference>
<evidence type="ECO:0000256" key="4">
    <source>
        <dbReference type="ARBA" id="ARBA00022833"/>
    </source>
</evidence>
<evidence type="ECO:0008006" key="12">
    <source>
        <dbReference type="Google" id="ProtNLM"/>
    </source>
</evidence>
<dbReference type="InterPro" id="IPR000159">
    <property type="entry name" value="RA_dom"/>
</dbReference>
<name>A0A267DES6_9PLAT</name>
<evidence type="ECO:0000256" key="2">
    <source>
        <dbReference type="ARBA" id="ARBA00022701"/>
    </source>
</evidence>
<dbReference type="EMBL" id="NIVC01004537">
    <property type="protein sequence ID" value="PAA47207.1"/>
    <property type="molecule type" value="Genomic_DNA"/>
</dbReference>
<dbReference type="Pfam" id="PF00788">
    <property type="entry name" value="RA"/>
    <property type="match status" value="1"/>
</dbReference>
<dbReference type="InterPro" id="IPR046349">
    <property type="entry name" value="C1-like_sf"/>
</dbReference>
<dbReference type="CDD" id="cd21885">
    <property type="entry name" value="SARAH_RASSF1-like"/>
    <property type="match status" value="1"/>
</dbReference>
<feature type="compositionally biased region" description="Acidic residues" evidence="6">
    <location>
        <begin position="291"/>
        <end position="303"/>
    </location>
</feature>
<evidence type="ECO:0000256" key="6">
    <source>
        <dbReference type="SAM" id="MobiDB-lite"/>
    </source>
</evidence>
<evidence type="ECO:0000259" key="8">
    <source>
        <dbReference type="PROSITE" id="PS50200"/>
    </source>
</evidence>
<feature type="region of interest" description="Disordered" evidence="6">
    <location>
        <begin position="223"/>
        <end position="319"/>
    </location>
</feature>
<dbReference type="PANTHER" id="PTHR22738">
    <property type="entry name" value="RASSF"/>
    <property type="match status" value="1"/>
</dbReference>
<dbReference type="PROSITE" id="PS50200">
    <property type="entry name" value="RA"/>
    <property type="match status" value="1"/>
</dbReference>
<reference evidence="10 11" key="1">
    <citation type="submission" date="2017-06" db="EMBL/GenBank/DDBJ databases">
        <title>A platform for efficient transgenesis in Macrostomum lignano, a flatworm model organism for stem cell research.</title>
        <authorList>
            <person name="Berezikov E."/>
        </authorList>
    </citation>
    <scope>NUCLEOTIDE SEQUENCE [LARGE SCALE GENOMIC DNA]</scope>
    <source>
        <strain evidence="10">DV1</strain>
        <tissue evidence="10">Whole organism</tissue>
    </source>
</reference>
<dbReference type="Proteomes" id="UP000215902">
    <property type="component" value="Unassembled WGS sequence"/>
</dbReference>
<accession>A0A267DES6</accession>
<gene>
    <name evidence="10" type="ORF">BOX15_Mlig000585g9</name>
</gene>
<keyword evidence="4" id="KW-0862">Zinc</keyword>
<dbReference type="InterPro" id="IPR002219">
    <property type="entry name" value="PKC_DAG/PE"/>
</dbReference>
<dbReference type="Gene3D" id="3.30.60.20">
    <property type="match status" value="1"/>
</dbReference>
<evidence type="ECO:0000259" key="9">
    <source>
        <dbReference type="PROSITE" id="PS50951"/>
    </source>
</evidence>
<evidence type="ECO:0000256" key="3">
    <source>
        <dbReference type="ARBA" id="ARBA00022723"/>
    </source>
</evidence>
<evidence type="ECO:0000313" key="10">
    <source>
        <dbReference type="EMBL" id="PAA47207.1"/>
    </source>
</evidence>
<keyword evidence="2" id="KW-0493">Microtubule</keyword>
<dbReference type="PANTHER" id="PTHR22738:SF10">
    <property type="entry name" value="RAS ASSOCIATION DOMAIN-CONTAINING PROTEIN 1 HOMOLOG"/>
    <property type="match status" value="1"/>
</dbReference>
<dbReference type="Pfam" id="PF16517">
    <property type="entry name" value="Nore1-SARAH"/>
    <property type="match status" value="1"/>
</dbReference>
<comment type="caution">
    <text evidence="10">The sequence shown here is derived from an EMBL/GenBank/DDBJ whole genome shotgun (WGS) entry which is preliminary data.</text>
</comment>
<feature type="domain" description="Phorbol-ester/DAG-type" evidence="7">
    <location>
        <begin position="119"/>
        <end position="166"/>
    </location>
</feature>
<evidence type="ECO:0000256" key="5">
    <source>
        <dbReference type="ARBA" id="ARBA00023212"/>
    </source>
</evidence>
<dbReference type="InterPro" id="IPR029071">
    <property type="entry name" value="Ubiquitin-like_domsf"/>
</dbReference>
<dbReference type="CDD" id="cd20820">
    <property type="entry name" value="C1_RASSF1-like"/>
    <property type="match status" value="1"/>
</dbReference>
<feature type="domain" description="SARAH" evidence="9">
    <location>
        <begin position="594"/>
        <end position="641"/>
    </location>
</feature>
<dbReference type="AlphaFoldDB" id="A0A267DES6"/>
<feature type="compositionally biased region" description="Polar residues" evidence="6">
    <location>
        <begin position="265"/>
        <end position="276"/>
    </location>
</feature>